<dbReference type="EMBL" id="LWBO01000026">
    <property type="protein sequence ID" value="OQP44359.1"/>
    <property type="molecule type" value="Genomic_DNA"/>
</dbReference>
<name>A0ABX3NS63_9BACT</name>
<comment type="similarity">
    <text evidence="1">Belongs to the YciI family.</text>
</comment>
<dbReference type="PANTHER" id="PTHR35174:SF1">
    <property type="entry name" value="BLL0086 PROTEIN"/>
    <property type="match status" value="1"/>
</dbReference>
<dbReference type="RefSeq" id="WP_014216614.1">
    <property type="nucleotide sequence ID" value="NZ_LWBO01000026.1"/>
</dbReference>
<dbReference type="Gene3D" id="3.30.70.1060">
    <property type="entry name" value="Dimeric alpha+beta barrel"/>
    <property type="match status" value="1"/>
</dbReference>
<dbReference type="InterPro" id="IPR005545">
    <property type="entry name" value="YCII"/>
</dbReference>
<sequence>MKDFMFIFRGAMDQYAFSAEQMQQHMQKWMTWIDELKAKNMYVAGEPLTPEGKTVKGGAKLLVTDGPFTESKELVGGFFIIRAANLNEATEVAKGCPDLPLGGIVEVREVMKVEEMMASHS</sequence>
<keyword evidence="4" id="KW-1185">Reference proteome</keyword>
<comment type="caution">
    <text evidence="3">The sequence shown here is derived from an EMBL/GenBank/DDBJ whole genome shotgun (WGS) entry which is preliminary data.</text>
</comment>
<proteinExistence type="inferred from homology"/>
<accession>A0ABX3NS63</accession>
<dbReference type="InterPro" id="IPR011008">
    <property type="entry name" value="Dimeric_a/b-barrel"/>
</dbReference>
<evidence type="ECO:0000259" key="2">
    <source>
        <dbReference type="Pfam" id="PF03795"/>
    </source>
</evidence>
<reference evidence="3 4" key="1">
    <citation type="submission" date="2016-04" db="EMBL/GenBank/DDBJ databases">
        <authorList>
            <person name="Chen L."/>
            <person name="Zhuang W."/>
            <person name="Wang G."/>
        </authorList>
    </citation>
    <scope>NUCLEOTIDE SEQUENCE [LARGE SCALE GENOMIC DNA]</scope>
    <source>
        <strain evidence="4">GR20</strain>
    </source>
</reference>
<evidence type="ECO:0000256" key="1">
    <source>
        <dbReference type="ARBA" id="ARBA00007689"/>
    </source>
</evidence>
<gene>
    <name evidence="3" type="ORF">A4D02_35055</name>
</gene>
<evidence type="ECO:0000313" key="4">
    <source>
        <dbReference type="Proteomes" id="UP000192277"/>
    </source>
</evidence>
<evidence type="ECO:0000313" key="3">
    <source>
        <dbReference type="EMBL" id="OQP44359.1"/>
    </source>
</evidence>
<organism evidence="3 4">
    <name type="scientific">Niastella koreensis</name>
    <dbReference type="NCBI Taxonomy" id="354356"/>
    <lineage>
        <taxon>Bacteria</taxon>
        <taxon>Pseudomonadati</taxon>
        <taxon>Bacteroidota</taxon>
        <taxon>Chitinophagia</taxon>
        <taxon>Chitinophagales</taxon>
        <taxon>Chitinophagaceae</taxon>
        <taxon>Niastella</taxon>
    </lineage>
</organism>
<protein>
    <recommendedName>
        <fullName evidence="2">YCII-related domain-containing protein</fullName>
    </recommendedName>
</protein>
<feature type="domain" description="YCII-related" evidence="2">
    <location>
        <begin position="18"/>
        <end position="112"/>
    </location>
</feature>
<dbReference type="Proteomes" id="UP000192277">
    <property type="component" value="Unassembled WGS sequence"/>
</dbReference>
<dbReference type="PANTHER" id="PTHR35174">
    <property type="entry name" value="BLL7171 PROTEIN-RELATED"/>
    <property type="match status" value="1"/>
</dbReference>
<dbReference type="Pfam" id="PF03795">
    <property type="entry name" value="YCII"/>
    <property type="match status" value="1"/>
</dbReference>
<dbReference type="SUPFAM" id="SSF54909">
    <property type="entry name" value="Dimeric alpha+beta barrel"/>
    <property type="match status" value="1"/>
</dbReference>